<feature type="compositionally biased region" description="Low complexity" evidence="1">
    <location>
        <begin position="84"/>
        <end position="101"/>
    </location>
</feature>
<feature type="non-terminal residue" evidence="2">
    <location>
        <position position="152"/>
    </location>
</feature>
<feature type="compositionally biased region" description="Basic and acidic residues" evidence="1">
    <location>
        <begin position="52"/>
        <end position="77"/>
    </location>
</feature>
<dbReference type="AlphaFoldDB" id="A0A6J4VLN3"/>
<reference evidence="2" key="1">
    <citation type="submission" date="2020-02" db="EMBL/GenBank/DDBJ databases">
        <authorList>
            <person name="Meier V. D."/>
        </authorList>
    </citation>
    <scope>NUCLEOTIDE SEQUENCE</scope>
    <source>
        <strain evidence="2">AVDCRST_MAG18</strain>
    </source>
</reference>
<protein>
    <submittedName>
        <fullName evidence="2">Uncharacterized protein</fullName>
    </submittedName>
</protein>
<dbReference type="EMBL" id="CADCWN010000221">
    <property type="protein sequence ID" value="CAA9579617.1"/>
    <property type="molecule type" value="Genomic_DNA"/>
</dbReference>
<organism evidence="2">
    <name type="scientific">uncultured Thermomicrobiales bacterium</name>
    <dbReference type="NCBI Taxonomy" id="1645740"/>
    <lineage>
        <taxon>Bacteria</taxon>
        <taxon>Pseudomonadati</taxon>
        <taxon>Thermomicrobiota</taxon>
        <taxon>Thermomicrobia</taxon>
        <taxon>Thermomicrobiales</taxon>
        <taxon>environmental samples</taxon>
    </lineage>
</organism>
<gene>
    <name evidence="2" type="ORF">AVDCRST_MAG18-2956</name>
</gene>
<accession>A0A6J4VLN3</accession>
<evidence type="ECO:0000313" key="2">
    <source>
        <dbReference type="EMBL" id="CAA9579617.1"/>
    </source>
</evidence>
<sequence>EACGSTQLARRCPKADRAIAPTPRQEREGARGGCSGGRAERTARRVGACRRRLPDAHPADQQDEQRDHPRGWPDAGRRPRATRSARSASGGLSRSGASRFGDAGSPYPLRSQVSEHDRHRLDPASCGRTGARLSHARCANPRDELAHRVDRI</sequence>
<feature type="non-terminal residue" evidence="2">
    <location>
        <position position="1"/>
    </location>
</feature>
<proteinExistence type="predicted"/>
<name>A0A6J4VLN3_9BACT</name>
<feature type="compositionally biased region" description="Basic and acidic residues" evidence="1">
    <location>
        <begin position="113"/>
        <end position="122"/>
    </location>
</feature>
<feature type="region of interest" description="Disordered" evidence="1">
    <location>
        <begin position="1"/>
        <end position="134"/>
    </location>
</feature>
<evidence type="ECO:0000256" key="1">
    <source>
        <dbReference type="SAM" id="MobiDB-lite"/>
    </source>
</evidence>